<dbReference type="InterPro" id="IPR044068">
    <property type="entry name" value="CB"/>
</dbReference>
<dbReference type="GO" id="GO:0005737">
    <property type="term" value="C:cytoplasm"/>
    <property type="evidence" value="ECO:0007669"/>
    <property type="project" value="UniProtKB-SubCell"/>
</dbReference>
<protein>
    <submittedName>
        <fullName evidence="11">Unannotated protein</fullName>
    </submittedName>
</protein>
<dbReference type="GO" id="GO:0006310">
    <property type="term" value="P:DNA recombination"/>
    <property type="evidence" value="ECO:0007669"/>
    <property type="project" value="UniProtKB-KW"/>
</dbReference>
<dbReference type="Pfam" id="PF02899">
    <property type="entry name" value="Phage_int_SAM_1"/>
    <property type="match status" value="1"/>
</dbReference>
<dbReference type="NCBIfam" id="NF001399">
    <property type="entry name" value="PRK00283.1"/>
    <property type="match status" value="1"/>
</dbReference>
<dbReference type="GO" id="GO:0003677">
    <property type="term" value="F:DNA binding"/>
    <property type="evidence" value="ECO:0007669"/>
    <property type="project" value="UniProtKB-KW"/>
</dbReference>
<accession>A0A6J6EPI2</accession>
<keyword evidence="2" id="KW-0963">Cytoplasm</keyword>
<dbReference type="Gene3D" id="1.10.443.10">
    <property type="entry name" value="Intergrase catalytic core"/>
    <property type="match status" value="1"/>
</dbReference>
<dbReference type="EMBL" id="CAEZTV010000041">
    <property type="protein sequence ID" value="CAB4578412.1"/>
    <property type="molecule type" value="Genomic_DNA"/>
</dbReference>
<keyword evidence="7" id="KW-0233">DNA recombination</keyword>
<dbReference type="GO" id="GO:0051301">
    <property type="term" value="P:cell division"/>
    <property type="evidence" value="ECO:0007669"/>
    <property type="project" value="UniProtKB-KW"/>
</dbReference>
<evidence type="ECO:0000259" key="10">
    <source>
        <dbReference type="PROSITE" id="PS51900"/>
    </source>
</evidence>
<dbReference type="InterPro" id="IPR004107">
    <property type="entry name" value="Integrase_SAM-like_N"/>
</dbReference>
<dbReference type="CDD" id="cd00798">
    <property type="entry name" value="INT_XerDC_C"/>
    <property type="match status" value="1"/>
</dbReference>
<evidence type="ECO:0000259" key="9">
    <source>
        <dbReference type="PROSITE" id="PS51898"/>
    </source>
</evidence>
<dbReference type="PANTHER" id="PTHR30349">
    <property type="entry name" value="PHAGE INTEGRASE-RELATED"/>
    <property type="match status" value="1"/>
</dbReference>
<evidence type="ECO:0000313" key="11">
    <source>
        <dbReference type="EMBL" id="CAB4578412.1"/>
    </source>
</evidence>
<keyword evidence="6" id="KW-0238">DNA-binding</keyword>
<dbReference type="GO" id="GO:0015074">
    <property type="term" value="P:DNA integration"/>
    <property type="evidence" value="ECO:0007669"/>
    <property type="project" value="UniProtKB-KW"/>
</dbReference>
<organism evidence="11">
    <name type="scientific">freshwater metagenome</name>
    <dbReference type="NCBI Taxonomy" id="449393"/>
    <lineage>
        <taxon>unclassified sequences</taxon>
        <taxon>metagenomes</taxon>
        <taxon>ecological metagenomes</taxon>
    </lineage>
</organism>
<evidence type="ECO:0000256" key="8">
    <source>
        <dbReference type="ARBA" id="ARBA00023306"/>
    </source>
</evidence>
<dbReference type="HAMAP" id="MF_01808">
    <property type="entry name" value="Recomb_XerC_XerD"/>
    <property type="match status" value="1"/>
</dbReference>
<gene>
    <name evidence="11" type="ORF">UFOPK1747_00401</name>
</gene>
<feature type="domain" description="Core-binding (CB)" evidence="10">
    <location>
        <begin position="1"/>
        <end position="90"/>
    </location>
</feature>
<evidence type="ECO:0000256" key="3">
    <source>
        <dbReference type="ARBA" id="ARBA00022618"/>
    </source>
</evidence>
<dbReference type="InterPro" id="IPR011010">
    <property type="entry name" value="DNA_brk_join_enz"/>
</dbReference>
<dbReference type="InterPro" id="IPR002104">
    <property type="entry name" value="Integrase_catalytic"/>
</dbReference>
<keyword evidence="8" id="KW-0131">Cell cycle</keyword>
<dbReference type="InterPro" id="IPR010998">
    <property type="entry name" value="Integrase_recombinase_N"/>
</dbReference>
<dbReference type="Pfam" id="PF00589">
    <property type="entry name" value="Phage_integrase"/>
    <property type="match status" value="1"/>
</dbReference>
<evidence type="ECO:0000256" key="5">
    <source>
        <dbReference type="ARBA" id="ARBA00022908"/>
    </source>
</evidence>
<evidence type="ECO:0000256" key="7">
    <source>
        <dbReference type="ARBA" id="ARBA00023172"/>
    </source>
</evidence>
<dbReference type="SUPFAM" id="SSF47823">
    <property type="entry name" value="lambda integrase-like, N-terminal domain"/>
    <property type="match status" value="1"/>
</dbReference>
<dbReference type="SUPFAM" id="SSF56349">
    <property type="entry name" value="DNA breaking-rejoining enzymes"/>
    <property type="match status" value="1"/>
</dbReference>
<dbReference type="AlphaFoldDB" id="A0A6J6EPI2"/>
<comment type="subcellular location">
    <subcellularLocation>
        <location evidence="1">Cytoplasm</location>
    </subcellularLocation>
</comment>
<reference evidence="11" key="1">
    <citation type="submission" date="2020-05" db="EMBL/GenBank/DDBJ databases">
        <authorList>
            <person name="Chiriac C."/>
            <person name="Salcher M."/>
            <person name="Ghai R."/>
            <person name="Kavagutti S V."/>
        </authorList>
    </citation>
    <scope>NUCLEOTIDE SEQUENCE</scope>
</reference>
<feature type="domain" description="Tyr recombinase" evidence="9">
    <location>
        <begin position="110"/>
        <end position="294"/>
    </location>
</feature>
<evidence type="ECO:0000256" key="1">
    <source>
        <dbReference type="ARBA" id="ARBA00004496"/>
    </source>
</evidence>
<dbReference type="InterPro" id="IPR050090">
    <property type="entry name" value="Tyrosine_recombinase_XerCD"/>
</dbReference>
<dbReference type="PANTHER" id="PTHR30349:SF81">
    <property type="entry name" value="TYROSINE RECOMBINASE XERC"/>
    <property type="match status" value="1"/>
</dbReference>
<dbReference type="PROSITE" id="PS51898">
    <property type="entry name" value="TYR_RECOMBINASE"/>
    <property type="match status" value="1"/>
</dbReference>
<keyword evidence="5" id="KW-0229">DNA integration</keyword>
<evidence type="ECO:0000256" key="2">
    <source>
        <dbReference type="ARBA" id="ARBA00022490"/>
    </source>
</evidence>
<dbReference type="GO" id="GO:0007059">
    <property type="term" value="P:chromosome segregation"/>
    <property type="evidence" value="ECO:0007669"/>
    <property type="project" value="UniProtKB-KW"/>
</dbReference>
<dbReference type="InterPro" id="IPR023009">
    <property type="entry name" value="Tyrosine_recombinase_XerC/XerD"/>
</dbReference>
<sequence length="301" mass="33999">MANDYLSNYLNFLLIEKGLSKNTVAAYRRDLERLAHYLVLNSKDWQNITSADLVLYIAWMRGLNNDEFRIGESSIARNVVSVRNFYDYLASEHNLENVAKSIHPPRIPKRLPKALSIANIDDFLRITRVDKFAVRDRALLELLYATGGRVTEIISLKTEDISKTEDFTSLRLTGKGGKQRVVPIGKFAQEALDKYLEVSRPDLLKIQTVKYLFLNNRGGGLTRQSAWNIVLAQAKSAGISEKLSPHSLRHSFATHLLDGGADIRVVQELLGHSSVTTTQIYTLVTIDKLRESYASSHPRSR</sequence>
<dbReference type="PROSITE" id="PS51900">
    <property type="entry name" value="CB"/>
    <property type="match status" value="1"/>
</dbReference>
<proteinExistence type="inferred from homology"/>
<name>A0A6J6EPI2_9ZZZZ</name>
<keyword evidence="3" id="KW-0132">Cell division</keyword>
<keyword evidence="4" id="KW-0159">Chromosome partition</keyword>
<evidence type="ECO:0000256" key="4">
    <source>
        <dbReference type="ARBA" id="ARBA00022829"/>
    </source>
</evidence>
<dbReference type="InterPro" id="IPR013762">
    <property type="entry name" value="Integrase-like_cat_sf"/>
</dbReference>
<dbReference type="Gene3D" id="1.10.150.130">
    <property type="match status" value="1"/>
</dbReference>
<evidence type="ECO:0000256" key="6">
    <source>
        <dbReference type="ARBA" id="ARBA00023125"/>
    </source>
</evidence>